<reference evidence="13" key="1">
    <citation type="submission" date="2016-06" db="EMBL/GenBank/DDBJ databases">
        <authorList>
            <person name="Varghese N."/>
            <person name="Submissions Spin"/>
        </authorList>
    </citation>
    <scope>NUCLEOTIDE SEQUENCE [LARGE SCALE GENOMIC DNA]</scope>
    <source>
        <strain evidence="13">DSM 45161</strain>
    </source>
</reference>
<dbReference type="OrthoDB" id="8781117at2"/>
<keyword evidence="2" id="KW-0645">Protease</keyword>
<evidence type="ECO:0000256" key="4">
    <source>
        <dbReference type="ARBA" id="ARBA00022801"/>
    </source>
</evidence>
<feature type="disulfide bond" evidence="9">
    <location>
        <begin position="302"/>
        <end position="329"/>
    </location>
</feature>
<feature type="active site" description="Charge relay system" evidence="8">
    <location>
        <position position="196"/>
    </location>
</feature>
<comment type="similarity">
    <text evidence="1">Belongs to the peptidase S1 family.</text>
</comment>
<dbReference type="Gene3D" id="2.40.10.10">
    <property type="entry name" value="Trypsin-like serine proteases"/>
    <property type="match status" value="2"/>
</dbReference>
<proteinExistence type="inferred from homology"/>
<evidence type="ECO:0000256" key="8">
    <source>
        <dbReference type="PIRSR" id="PIRSR001134-1"/>
    </source>
</evidence>
<keyword evidence="7 9" id="KW-1015">Disulfide bond</keyword>
<evidence type="ECO:0000256" key="9">
    <source>
        <dbReference type="PIRSR" id="PIRSR001134-2"/>
    </source>
</evidence>
<feature type="active site" description="Charge relay system" evidence="8">
    <location>
        <position position="226"/>
    </location>
</feature>
<evidence type="ECO:0000313" key="12">
    <source>
        <dbReference type="EMBL" id="SCG73758.1"/>
    </source>
</evidence>
<evidence type="ECO:0000259" key="11">
    <source>
        <dbReference type="Pfam" id="PF02983"/>
    </source>
</evidence>
<dbReference type="GO" id="GO:0005576">
    <property type="term" value="C:extracellular region"/>
    <property type="evidence" value="ECO:0007669"/>
    <property type="project" value="InterPro"/>
</dbReference>
<feature type="signal peptide" evidence="10">
    <location>
        <begin position="1"/>
        <end position="32"/>
    </location>
</feature>
<feature type="chain" id="PRO_5008719967" evidence="10">
    <location>
        <begin position="33"/>
        <end position="352"/>
    </location>
</feature>
<evidence type="ECO:0000313" key="13">
    <source>
        <dbReference type="Proteomes" id="UP000198215"/>
    </source>
</evidence>
<keyword evidence="3 10" id="KW-0732">Signal</keyword>
<evidence type="ECO:0000256" key="2">
    <source>
        <dbReference type="ARBA" id="ARBA00022670"/>
    </source>
</evidence>
<dbReference type="InterPro" id="IPR004236">
    <property type="entry name" value="Pept_S1_alpha_lytic"/>
</dbReference>
<dbReference type="Proteomes" id="UP000198215">
    <property type="component" value="Chromosome I"/>
</dbReference>
<organism evidence="12 13">
    <name type="scientific">Micromonospora coxensis</name>
    <dbReference type="NCBI Taxonomy" id="356852"/>
    <lineage>
        <taxon>Bacteria</taxon>
        <taxon>Bacillati</taxon>
        <taxon>Actinomycetota</taxon>
        <taxon>Actinomycetes</taxon>
        <taxon>Micromonosporales</taxon>
        <taxon>Micromonosporaceae</taxon>
        <taxon>Micromonospora</taxon>
    </lineage>
</organism>
<keyword evidence="5" id="KW-0720">Serine protease</keyword>
<dbReference type="PRINTS" id="PR00861">
    <property type="entry name" value="ALYTICPTASE"/>
</dbReference>
<feature type="disulfide bond" evidence="9">
    <location>
        <begin position="176"/>
        <end position="197"/>
    </location>
</feature>
<dbReference type="GO" id="GO:0004252">
    <property type="term" value="F:serine-type endopeptidase activity"/>
    <property type="evidence" value="ECO:0007669"/>
    <property type="project" value="InterPro"/>
</dbReference>
<dbReference type="RefSeq" id="WP_088978448.1">
    <property type="nucleotide sequence ID" value="NZ_LT607753.1"/>
</dbReference>
<dbReference type="PROSITE" id="PS00135">
    <property type="entry name" value="TRYPSIN_SER"/>
    <property type="match status" value="1"/>
</dbReference>
<evidence type="ECO:0000256" key="6">
    <source>
        <dbReference type="ARBA" id="ARBA00023145"/>
    </source>
</evidence>
<dbReference type="PROSITE" id="PS00134">
    <property type="entry name" value="TRYPSIN_HIS"/>
    <property type="match status" value="1"/>
</dbReference>
<protein>
    <submittedName>
        <fullName evidence="12">Streptogrisin D</fullName>
    </submittedName>
</protein>
<keyword evidence="6" id="KW-0865">Zymogen</keyword>
<dbReference type="InterPro" id="IPR033116">
    <property type="entry name" value="TRYPSIN_SER"/>
</dbReference>
<dbReference type="PIRSF" id="PIRSF001134">
    <property type="entry name" value="Streptogrisin"/>
    <property type="match status" value="1"/>
</dbReference>
<accession>A0A1C5JTC9</accession>
<evidence type="ECO:0000256" key="7">
    <source>
        <dbReference type="ARBA" id="ARBA00023157"/>
    </source>
</evidence>
<name>A0A1C5JTC9_9ACTN</name>
<feature type="active site" description="Charge relay system" evidence="8">
    <location>
        <position position="308"/>
    </location>
</feature>
<dbReference type="InterPro" id="IPR009003">
    <property type="entry name" value="Peptidase_S1_PA"/>
</dbReference>
<evidence type="ECO:0000256" key="5">
    <source>
        <dbReference type="ARBA" id="ARBA00022825"/>
    </source>
</evidence>
<dbReference type="EMBL" id="LT607753">
    <property type="protein sequence ID" value="SCG73758.1"/>
    <property type="molecule type" value="Genomic_DNA"/>
</dbReference>
<dbReference type="InterPro" id="IPR018114">
    <property type="entry name" value="TRYPSIN_HIS"/>
</dbReference>
<evidence type="ECO:0000256" key="10">
    <source>
        <dbReference type="SAM" id="SignalP"/>
    </source>
</evidence>
<dbReference type="InterPro" id="IPR043504">
    <property type="entry name" value="Peptidase_S1_PA_chymotrypsin"/>
</dbReference>
<keyword evidence="13" id="KW-1185">Reference proteome</keyword>
<dbReference type="Pfam" id="PF02983">
    <property type="entry name" value="Pro_Al_protease"/>
    <property type="match status" value="1"/>
</dbReference>
<keyword evidence="4" id="KW-0378">Hydrolase</keyword>
<gene>
    <name evidence="12" type="ORF">GA0070614_5290</name>
</gene>
<dbReference type="CDD" id="cd21112">
    <property type="entry name" value="alphaLP-like"/>
    <property type="match status" value="1"/>
</dbReference>
<dbReference type="GO" id="GO:0006508">
    <property type="term" value="P:proteolysis"/>
    <property type="evidence" value="ECO:0007669"/>
    <property type="project" value="UniProtKB-KW"/>
</dbReference>
<feature type="domain" description="Peptidase S1A alpha-lytic prodomain" evidence="11">
    <location>
        <begin position="91"/>
        <end position="145"/>
    </location>
</feature>
<dbReference type="SUPFAM" id="SSF50494">
    <property type="entry name" value="Trypsin-like serine proteases"/>
    <property type="match status" value="1"/>
</dbReference>
<dbReference type="AlphaFoldDB" id="A0A1C5JTC9"/>
<evidence type="ECO:0000256" key="1">
    <source>
        <dbReference type="ARBA" id="ARBA00007664"/>
    </source>
</evidence>
<sequence>MRPTRSSLRHAAAVAMAGTLVAGALLGAPAQAAPASPASPDAAAGLADRLGDRAAGTYADASGKMVVAVTDAAAARQVRAAGATPKIVTRGADVLNAATAELERSAKIPGTAWWTDPATNQVVVSVDSTVTGAKLERVKAAAARTGGAVRIEAEAGTLSTRISGGQAIYAGGGGRCSLGFNVRSSSGVKYFITAGHCTNISSSWYSNSAQTSLLGSRSGTSFPGNDYGIVRYSNQTTTQPGNVYLYNGSYRDITGSGNAYVGQSVQRSGSTTGLRSGSVTALNATVNYAEGSVSGLIRTNVCAEPGDSGGSLFSGGTALGLTSGGSGNCSFGGTTYFQPVTEVLSRYGVSVY</sequence>
<evidence type="ECO:0000256" key="3">
    <source>
        <dbReference type="ARBA" id="ARBA00022729"/>
    </source>
</evidence>
<dbReference type="InterPro" id="IPR001316">
    <property type="entry name" value="Pept_S1A_streptogrisin"/>
</dbReference>